<dbReference type="AlphaFoldDB" id="A0A2S6CH74"/>
<dbReference type="Proteomes" id="UP000237631">
    <property type="component" value="Unassembled WGS sequence"/>
</dbReference>
<keyword evidence="1" id="KW-0812">Transmembrane</keyword>
<name>A0A2S6CH74_9PEZI</name>
<evidence type="ECO:0000313" key="3">
    <source>
        <dbReference type="Proteomes" id="UP000237631"/>
    </source>
</evidence>
<dbReference type="STRING" id="357750.A0A2S6CH74"/>
<keyword evidence="1" id="KW-1133">Transmembrane helix</keyword>
<sequence>MTEPTSSRLLALPYDIRFLIYEHLFPIGKYINIEAGRNSHLKPNQDSTVPTAFLRTCRLLHAEASRYLYTNYFFLVFGEKRDCLANYEKLQRTLQLHAQSKIHVHPLSNGKHSQTGAILLTSSDAFSVKARGRGVPVTVEDLRREVEAGKNGGLGAGRIVHDLFFVHYGMGIAGFVLAALMIAVLAWLGSGQTIYS</sequence>
<comment type="caution">
    <text evidence="2">The sequence shown here is derived from an EMBL/GenBank/DDBJ whole genome shotgun (WGS) entry which is preliminary data.</text>
</comment>
<reference evidence="3" key="1">
    <citation type="journal article" date="2017" name="bioRxiv">
        <title>Conservation of a gene cluster reveals novel cercosporin biosynthetic mechanisms and extends production to the genus Colletotrichum.</title>
        <authorList>
            <person name="de Jonge R."/>
            <person name="Ebert M.K."/>
            <person name="Huitt-Roehl C.R."/>
            <person name="Pal P."/>
            <person name="Suttle J.C."/>
            <person name="Spanner R.E."/>
            <person name="Neubauer J.D."/>
            <person name="Jurick W.M.II."/>
            <person name="Stott K.A."/>
            <person name="Secor G.A."/>
            <person name="Thomma B.P.H.J."/>
            <person name="Van de Peer Y."/>
            <person name="Townsend C.A."/>
            <person name="Bolton M.D."/>
        </authorList>
    </citation>
    <scope>NUCLEOTIDE SEQUENCE [LARGE SCALE GENOMIC DNA]</scope>
    <source>
        <strain evidence="3">CBS538.71</strain>
    </source>
</reference>
<organism evidence="2 3">
    <name type="scientific">Cercospora berteroae</name>
    <dbReference type="NCBI Taxonomy" id="357750"/>
    <lineage>
        <taxon>Eukaryota</taxon>
        <taxon>Fungi</taxon>
        <taxon>Dikarya</taxon>
        <taxon>Ascomycota</taxon>
        <taxon>Pezizomycotina</taxon>
        <taxon>Dothideomycetes</taxon>
        <taxon>Dothideomycetidae</taxon>
        <taxon>Mycosphaerellales</taxon>
        <taxon>Mycosphaerellaceae</taxon>
        <taxon>Cercospora</taxon>
    </lineage>
</organism>
<accession>A0A2S6CH74</accession>
<evidence type="ECO:0000256" key="1">
    <source>
        <dbReference type="SAM" id="Phobius"/>
    </source>
</evidence>
<protein>
    <submittedName>
        <fullName evidence="2">Uncharacterized protein</fullName>
    </submittedName>
</protein>
<gene>
    <name evidence="2" type="ORF">CBER1_01664</name>
</gene>
<dbReference type="OrthoDB" id="2951834at2759"/>
<proteinExistence type="predicted"/>
<feature type="transmembrane region" description="Helical" evidence="1">
    <location>
        <begin position="165"/>
        <end position="188"/>
    </location>
</feature>
<keyword evidence="3" id="KW-1185">Reference proteome</keyword>
<evidence type="ECO:0000313" key="2">
    <source>
        <dbReference type="EMBL" id="PPJ59096.1"/>
    </source>
</evidence>
<keyword evidence="1" id="KW-0472">Membrane</keyword>
<dbReference type="EMBL" id="PNEN01000421">
    <property type="protein sequence ID" value="PPJ59096.1"/>
    <property type="molecule type" value="Genomic_DNA"/>
</dbReference>